<sequence precursor="true">MLHPFTIVAPLALALSLPFAWVTTQVQDEAHSSDKTAEDVHHGPHAEWAGTPFGAFEQEGDEIAVTDGSVALADGSELGYFAHAGRMLMRTEEGDERASIFYVHYAAGTPDGVIGDGTGTRPITFCFNGGPGSSSVWLHLGAFGPKRIDMGEEGFDLDPPYALTDNAHTLLPYTDLVFVDPVTTGFSRAAKDVNDNDFHGDRRDVESVGAFIRQFTTRLGAWDRPIYLAGESYGTARAAALSHHLQERYGLYPHGLLLVSAILNWQTARFDEGNDLPYALFLPTYAALAAYHGRVEVDDLETFLDRARAFAGGDYTVALMRGDALSDDERTDIAARLASFTGLSEEWILRANLRIEIGRFCKELRRDEGLTVGRLDGRYVGTDRDDVGERYEYDPSMSAIRGPYSMTLNQYVRETLGYESDLPYEILTGRVQPWAYERADNEYLNVTEDLRRAMNRNKALRVFVANGYHDLATPFYATEYTFDHLFIPAGLQDNIQMSYFDAGHMMYVKRSELAKLTRDIARFYAAADGPSEKR</sequence>
<evidence type="ECO:0000256" key="6">
    <source>
        <dbReference type="SAM" id="SignalP"/>
    </source>
</evidence>
<keyword evidence="4" id="KW-0378">Hydrolase</keyword>
<keyword evidence="8" id="KW-1185">Reference proteome</keyword>
<dbReference type="SUPFAM" id="SSF53474">
    <property type="entry name" value="alpha/beta-Hydrolases"/>
    <property type="match status" value="1"/>
</dbReference>
<keyword evidence="2" id="KW-0645">Protease</keyword>
<dbReference type="Gene3D" id="3.40.50.1820">
    <property type="entry name" value="alpha/beta hydrolase"/>
    <property type="match status" value="1"/>
</dbReference>
<reference evidence="7 8" key="1">
    <citation type="submission" date="2019-02" db="EMBL/GenBank/DDBJ databases">
        <title>Deep-cultivation of Planctomycetes and their phenomic and genomic characterization uncovers novel biology.</title>
        <authorList>
            <person name="Wiegand S."/>
            <person name="Jogler M."/>
            <person name="Boedeker C."/>
            <person name="Pinto D."/>
            <person name="Vollmers J."/>
            <person name="Rivas-Marin E."/>
            <person name="Kohn T."/>
            <person name="Peeters S.H."/>
            <person name="Heuer A."/>
            <person name="Rast P."/>
            <person name="Oberbeckmann S."/>
            <person name="Bunk B."/>
            <person name="Jeske O."/>
            <person name="Meyerdierks A."/>
            <person name="Storesund J.E."/>
            <person name="Kallscheuer N."/>
            <person name="Luecker S."/>
            <person name="Lage O.M."/>
            <person name="Pohl T."/>
            <person name="Merkel B.J."/>
            <person name="Hornburger P."/>
            <person name="Mueller R.-W."/>
            <person name="Bruemmer F."/>
            <person name="Labrenz M."/>
            <person name="Spormann A.M."/>
            <person name="Op den Camp H."/>
            <person name="Overmann J."/>
            <person name="Amann R."/>
            <person name="Jetten M.S.M."/>
            <person name="Mascher T."/>
            <person name="Medema M.H."/>
            <person name="Devos D.P."/>
            <person name="Kaster A.-K."/>
            <person name="Ovreas L."/>
            <person name="Rohde M."/>
            <person name="Galperin M.Y."/>
            <person name="Jogler C."/>
        </authorList>
    </citation>
    <scope>NUCLEOTIDE SEQUENCE [LARGE SCALE GENOMIC DNA]</scope>
    <source>
        <strain evidence="7 8">Pla163</strain>
    </source>
</reference>
<dbReference type="PANTHER" id="PTHR11802:SF3">
    <property type="entry name" value="RETINOID-INDUCIBLE SERINE CARBOXYPEPTIDASE"/>
    <property type="match status" value="1"/>
</dbReference>
<evidence type="ECO:0000256" key="5">
    <source>
        <dbReference type="ARBA" id="ARBA00023180"/>
    </source>
</evidence>
<accession>A0A518D4J4</accession>
<evidence type="ECO:0000256" key="3">
    <source>
        <dbReference type="ARBA" id="ARBA00022729"/>
    </source>
</evidence>
<evidence type="ECO:0000313" key="8">
    <source>
        <dbReference type="Proteomes" id="UP000319342"/>
    </source>
</evidence>
<keyword evidence="3 6" id="KW-0732">Signal</keyword>
<dbReference type="OrthoDB" id="9770107at2"/>
<dbReference type="Pfam" id="PF00450">
    <property type="entry name" value="Peptidase_S10"/>
    <property type="match status" value="1"/>
</dbReference>
<gene>
    <name evidence="7" type="ORF">Pla163_35390</name>
</gene>
<protein>
    <submittedName>
        <fullName evidence="7">Serine carboxypeptidase</fullName>
    </submittedName>
</protein>
<dbReference type="InterPro" id="IPR029058">
    <property type="entry name" value="AB_hydrolase_fold"/>
</dbReference>
<name>A0A518D4J4_9BACT</name>
<evidence type="ECO:0000313" key="7">
    <source>
        <dbReference type="EMBL" id="QDU86388.1"/>
    </source>
</evidence>
<dbReference type="EMBL" id="CP036290">
    <property type="protein sequence ID" value="QDU86388.1"/>
    <property type="molecule type" value="Genomic_DNA"/>
</dbReference>
<dbReference type="GO" id="GO:0006508">
    <property type="term" value="P:proteolysis"/>
    <property type="evidence" value="ECO:0007669"/>
    <property type="project" value="UniProtKB-KW"/>
</dbReference>
<feature type="chain" id="PRO_5021866362" evidence="6">
    <location>
        <begin position="21"/>
        <end position="534"/>
    </location>
</feature>
<dbReference type="RefSeq" id="WP_145191518.1">
    <property type="nucleotide sequence ID" value="NZ_CP036290.1"/>
</dbReference>
<dbReference type="PANTHER" id="PTHR11802">
    <property type="entry name" value="SERINE PROTEASE FAMILY S10 SERINE CARBOXYPEPTIDASE"/>
    <property type="match status" value="1"/>
</dbReference>
<dbReference type="Proteomes" id="UP000319342">
    <property type="component" value="Chromosome"/>
</dbReference>
<organism evidence="7 8">
    <name type="scientific">Rohdeia mirabilis</name>
    <dbReference type="NCBI Taxonomy" id="2528008"/>
    <lineage>
        <taxon>Bacteria</taxon>
        <taxon>Pseudomonadati</taxon>
        <taxon>Planctomycetota</taxon>
        <taxon>Planctomycetia</taxon>
        <taxon>Planctomycetia incertae sedis</taxon>
        <taxon>Rohdeia</taxon>
    </lineage>
</organism>
<evidence type="ECO:0000256" key="1">
    <source>
        <dbReference type="ARBA" id="ARBA00022645"/>
    </source>
</evidence>
<keyword evidence="1 7" id="KW-0121">Carboxypeptidase</keyword>
<dbReference type="InterPro" id="IPR001563">
    <property type="entry name" value="Peptidase_S10"/>
</dbReference>
<proteinExistence type="predicted"/>
<keyword evidence="5" id="KW-0325">Glycoprotein</keyword>
<feature type="signal peptide" evidence="6">
    <location>
        <begin position="1"/>
        <end position="20"/>
    </location>
</feature>
<dbReference type="GO" id="GO:0004185">
    <property type="term" value="F:serine-type carboxypeptidase activity"/>
    <property type="evidence" value="ECO:0007669"/>
    <property type="project" value="InterPro"/>
</dbReference>
<evidence type="ECO:0000256" key="2">
    <source>
        <dbReference type="ARBA" id="ARBA00022670"/>
    </source>
</evidence>
<evidence type="ECO:0000256" key="4">
    <source>
        <dbReference type="ARBA" id="ARBA00022801"/>
    </source>
</evidence>
<dbReference type="AlphaFoldDB" id="A0A518D4J4"/>